<proteinExistence type="predicted"/>
<reference evidence="1 2" key="1">
    <citation type="submission" date="2021-06" db="EMBL/GenBank/DDBJ databases">
        <authorList>
            <person name="Palmer J.M."/>
        </authorList>
    </citation>
    <scope>NUCLEOTIDE SEQUENCE [LARGE SCALE GENOMIC DNA]</scope>
    <source>
        <strain evidence="1 2">XR_2019</strain>
        <tissue evidence="1">Muscle</tissue>
    </source>
</reference>
<keyword evidence="2" id="KW-1185">Reference proteome</keyword>
<evidence type="ECO:0000313" key="2">
    <source>
        <dbReference type="Proteomes" id="UP001444071"/>
    </source>
</evidence>
<dbReference type="Proteomes" id="UP001444071">
    <property type="component" value="Unassembled WGS sequence"/>
</dbReference>
<protein>
    <submittedName>
        <fullName evidence="1">Uncharacterized protein</fullName>
    </submittedName>
</protein>
<organism evidence="1 2">
    <name type="scientific">Xenotaenia resolanae</name>
    <dbReference type="NCBI Taxonomy" id="208358"/>
    <lineage>
        <taxon>Eukaryota</taxon>
        <taxon>Metazoa</taxon>
        <taxon>Chordata</taxon>
        <taxon>Craniata</taxon>
        <taxon>Vertebrata</taxon>
        <taxon>Euteleostomi</taxon>
        <taxon>Actinopterygii</taxon>
        <taxon>Neopterygii</taxon>
        <taxon>Teleostei</taxon>
        <taxon>Neoteleostei</taxon>
        <taxon>Acanthomorphata</taxon>
        <taxon>Ovalentaria</taxon>
        <taxon>Atherinomorphae</taxon>
        <taxon>Cyprinodontiformes</taxon>
        <taxon>Goodeidae</taxon>
        <taxon>Xenotaenia</taxon>
    </lineage>
</organism>
<accession>A0ABV0W2S3</accession>
<dbReference type="EMBL" id="JAHRIM010024251">
    <property type="protein sequence ID" value="MEQ2263830.1"/>
    <property type="molecule type" value="Genomic_DNA"/>
</dbReference>
<evidence type="ECO:0000313" key="1">
    <source>
        <dbReference type="EMBL" id="MEQ2263830.1"/>
    </source>
</evidence>
<name>A0ABV0W2S3_9TELE</name>
<sequence length="131" mass="14914">MRKPVQSRCESYHESCVLTINYFESIQRGSLSVMPKANSLGNKWNETSCKRKVAQQSRNNSVMNNALHNFKQLSSYPDATITLQQGKSGFIRPQDHLLSFQSSVFMFPKNVKPFLLIRCTDQWFSSGFAAA</sequence>
<gene>
    <name evidence="1" type="ORF">XENORESO_013517</name>
</gene>
<comment type="caution">
    <text evidence="1">The sequence shown here is derived from an EMBL/GenBank/DDBJ whole genome shotgun (WGS) entry which is preliminary data.</text>
</comment>